<proteinExistence type="predicted"/>
<evidence type="ECO:0000313" key="2">
    <source>
        <dbReference type="Proteomes" id="UP000821845"/>
    </source>
</evidence>
<reference evidence="1" key="1">
    <citation type="submission" date="2020-05" db="EMBL/GenBank/DDBJ databases">
        <title>Large-scale comparative analyses of tick genomes elucidate their genetic diversity and vector capacities.</title>
        <authorList>
            <person name="Jia N."/>
            <person name="Wang J."/>
            <person name="Shi W."/>
            <person name="Du L."/>
            <person name="Sun Y."/>
            <person name="Zhan W."/>
            <person name="Jiang J."/>
            <person name="Wang Q."/>
            <person name="Zhang B."/>
            <person name="Ji P."/>
            <person name="Sakyi L.B."/>
            <person name="Cui X."/>
            <person name="Yuan T."/>
            <person name="Jiang B."/>
            <person name="Yang W."/>
            <person name="Lam T.T.-Y."/>
            <person name="Chang Q."/>
            <person name="Ding S."/>
            <person name="Wang X."/>
            <person name="Zhu J."/>
            <person name="Ruan X."/>
            <person name="Zhao L."/>
            <person name="Wei J."/>
            <person name="Que T."/>
            <person name="Du C."/>
            <person name="Cheng J."/>
            <person name="Dai P."/>
            <person name="Han X."/>
            <person name="Huang E."/>
            <person name="Gao Y."/>
            <person name="Liu J."/>
            <person name="Shao H."/>
            <person name="Ye R."/>
            <person name="Li L."/>
            <person name="Wei W."/>
            <person name="Wang X."/>
            <person name="Wang C."/>
            <person name="Yang T."/>
            <person name="Huo Q."/>
            <person name="Li W."/>
            <person name="Guo W."/>
            <person name="Chen H."/>
            <person name="Zhou L."/>
            <person name="Ni X."/>
            <person name="Tian J."/>
            <person name="Zhou Y."/>
            <person name="Sheng Y."/>
            <person name="Liu T."/>
            <person name="Pan Y."/>
            <person name="Xia L."/>
            <person name="Li J."/>
            <person name="Zhao F."/>
            <person name="Cao W."/>
        </authorList>
    </citation>
    <scope>NUCLEOTIDE SEQUENCE</scope>
    <source>
        <strain evidence="1">Hyas-2018</strain>
    </source>
</reference>
<evidence type="ECO:0000313" key="1">
    <source>
        <dbReference type="EMBL" id="KAH6922875.1"/>
    </source>
</evidence>
<keyword evidence="2" id="KW-1185">Reference proteome</keyword>
<gene>
    <name evidence="1" type="ORF">HPB50_020002</name>
</gene>
<protein>
    <submittedName>
        <fullName evidence="1">Uncharacterized protein</fullName>
    </submittedName>
</protein>
<sequence>MTSPAACLLSIHTAARTSGPLGGCRQLPSAVAAFSAGRRVGADTCSCQPRRLFGVLAWSPVVKPWSNLQTGRLCGGARDFVSSDAGGVGQRCCRSARDGHKCVDIPEAQEGTRIPTVSKIQVLGLWLEEHGANHELIARLQKKVATATHLVCRAANKRKGMKEHNVTRLIQAYALSHTAYVVALLELGVHNMLEEIAEAQRIMQLDRLSGTRTGRWILSLLGIRYHEARGQKEALLQELRDALQTEDMS</sequence>
<organism evidence="1 2">
    <name type="scientific">Hyalomma asiaticum</name>
    <name type="common">Tick</name>
    <dbReference type="NCBI Taxonomy" id="266040"/>
    <lineage>
        <taxon>Eukaryota</taxon>
        <taxon>Metazoa</taxon>
        <taxon>Ecdysozoa</taxon>
        <taxon>Arthropoda</taxon>
        <taxon>Chelicerata</taxon>
        <taxon>Arachnida</taxon>
        <taxon>Acari</taxon>
        <taxon>Parasitiformes</taxon>
        <taxon>Ixodida</taxon>
        <taxon>Ixodoidea</taxon>
        <taxon>Ixodidae</taxon>
        <taxon>Hyalomminae</taxon>
        <taxon>Hyalomma</taxon>
    </lineage>
</organism>
<comment type="caution">
    <text evidence="1">The sequence shown here is derived from an EMBL/GenBank/DDBJ whole genome shotgun (WGS) entry which is preliminary data.</text>
</comment>
<dbReference type="EMBL" id="CM023489">
    <property type="protein sequence ID" value="KAH6922875.1"/>
    <property type="molecule type" value="Genomic_DNA"/>
</dbReference>
<name>A0ACB7RKG3_HYAAI</name>
<dbReference type="Proteomes" id="UP000821845">
    <property type="component" value="Chromosome 9"/>
</dbReference>
<accession>A0ACB7RKG3</accession>